<comment type="caution">
    <text evidence="1">The sequence shown here is derived from an EMBL/GenBank/DDBJ whole genome shotgun (WGS) entry which is preliminary data.</text>
</comment>
<organism evidence="1 2">
    <name type="scientific">Vibrio parahaemolyticus</name>
    <dbReference type="NCBI Taxonomy" id="670"/>
    <lineage>
        <taxon>Bacteria</taxon>
        <taxon>Pseudomonadati</taxon>
        <taxon>Pseudomonadota</taxon>
        <taxon>Gammaproteobacteria</taxon>
        <taxon>Vibrionales</taxon>
        <taxon>Vibrionaceae</taxon>
        <taxon>Vibrio</taxon>
    </lineage>
</organism>
<proteinExistence type="predicted"/>
<sequence>EQSGIGHGEIYTWRTRYGSSESEVFDYVKNALIQISNAAFKGDLETIDAIDFAPLVKWKIAFLYQNQASPVLINTFSKPMLEVLTGNT</sequence>
<dbReference type="Proteomes" id="UP000555836">
    <property type="component" value="Unassembled WGS sequence"/>
</dbReference>
<feature type="non-terminal residue" evidence="1">
    <location>
        <position position="88"/>
    </location>
</feature>
<dbReference type="EMBL" id="JABCLD010000339">
    <property type="protein sequence ID" value="NMU24544.1"/>
    <property type="molecule type" value="Genomic_DNA"/>
</dbReference>
<dbReference type="AlphaFoldDB" id="A0A7Y0X4G0"/>
<gene>
    <name evidence="1" type="ORF">HKB21_02795</name>
</gene>
<feature type="non-terminal residue" evidence="1">
    <location>
        <position position="1"/>
    </location>
</feature>
<reference evidence="1 2" key="1">
    <citation type="submission" date="2020-04" db="EMBL/GenBank/DDBJ databases">
        <title>Whole-genome sequencing of Vibrio spp. from China reveals different genetic environments of blaCTX-M-14 among diverse lineages.</title>
        <authorList>
            <person name="Zheng Z."/>
            <person name="Ye L."/>
            <person name="Chen S."/>
        </authorList>
    </citation>
    <scope>NUCLEOTIDE SEQUENCE [LARGE SCALE GENOMIC DNA]</scope>
    <source>
        <strain evidence="1 2">Vb0574</strain>
    </source>
</reference>
<accession>A0A7Y0X4G0</accession>
<evidence type="ECO:0000313" key="1">
    <source>
        <dbReference type="EMBL" id="NMU24544.1"/>
    </source>
</evidence>
<name>A0A7Y0X4G0_VIBPH</name>
<protein>
    <submittedName>
        <fullName evidence="1">AAA family ATPase</fullName>
    </submittedName>
</protein>
<evidence type="ECO:0000313" key="2">
    <source>
        <dbReference type="Proteomes" id="UP000555836"/>
    </source>
</evidence>